<gene>
    <name evidence="2" type="ORF">CWI78_01745</name>
</gene>
<sequence length="339" mass="37989">MKWTSVLALSIAITLLSGCSSIVSQQILYPYSERVEVEGASYEQLLEEHNLEFKLANSSQGNAIPYLFGDSSKLDEDYLIPKLEVSFTLTNTSSGEKRLYELEFTGKNQSPPERKNNNGLVVLLHAYSATQKQLFFDSTAWQLKGYDTIVVELLGHGSSTDGPISFGPKDIERIHTIIEEYSLNNEQRLILYGKSYGASIAAQYIQKYEGVDAFVAVAPMTSFTSAAMNFHKRYHSGLIKLIPEGWLHDNIEKTLVDSNVTSESIATPSILKTLPKNRQVPTLILSGQNDVVSDFNEIDSATSLPNVTLKMLPERFHLLMMAYDDVMDKDINDWLNTHF</sequence>
<feature type="domain" description="Serine aminopeptidase S33" evidence="1">
    <location>
        <begin position="117"/>
        <end position="257"/>
    </location>
</feature>
<dbReference type="PROSITE" id="PS51257">
    <property type="entry name" value="PROKAR_LIPOPROTEIN"/>
    <property type="match status" value="1"/>
</dbReference>
<dbReference type="OrthoDB" id="5614837at2"/>
<evidence type="ECO:0000313" key="2">
    <source>
        <dbReference type="EMBL" id="RUO73190.1"/>
    </source>
</evidence>
<dbReference type="Pfam" id="PF12146">
    <property type="entry name" value="Hydrolase_4"/>
    <property type="match status" value="1"/>
</dbReference>
<evidence type="ECO:0000313" key="3">
    <source>
        <dbReference type="Proteomes" id="UP000288058"/>
    </source>
</evidence>
<reference evidence="3" key="1">
    <citation type="journal article" date="2018" name="Front. Microbiol.">
        <title>Genome-Based Analysis Reveals the Taxonomy and Diversity of the Family Idiomarinaceae.</title>
        <authorList>
            <person name="Liu Y."/>
            <person name="Lai Q."/>
            <person name="Shao Z."/>
        </authorList>
    </citation>
    <scope>NUCLEOTIDE SEQUENCE [LARGE SCALE GENOMIC DNA]</scope>
    <source>
        <strain evidence="3">R22</strain>
    </source>
</reference>
<dbReference type="InterPro" id="IPR022742">
    <property type="entry name" value="Hydrolase_4"/>
</dbReference>
<evidence type="ECO:0000259" key="1">
    <source>
        <dbReference type="Pfam" id="PF12146"/>
    </source>
</evidence>
<dbReference type="Proteomes" id="UP000288058">
    <property type="component" value="Unassembled WGS sequence"/>
</dbReference>
<keyword evidence="3" id="KW-1185">Reference proteome</keyword>
<dbReference type="PANTHER" id="PTHR42886">
    <property type="entry name" value="RE40534P-RELATED"/>
    <property type="match status" value="1"/>
</dbReference>
<organism evidence="2 3">
    <name type="scientific">Idiomarina ramblicola</name>
    <dbReference type="NCBI Taxonomy" id="263724"/>
    <lineage>
        <taxon>Bacteria</taxon>
        <taxon>Pseudomonadati</taxon>
        <taxon>Pseudomonadota</taxon>
        <taxon>Gammaproteobacteria</taxon>
        <taxon>Alteromonadales</taxon>
        <taxon>Idiomarinaceae</taxon>
        <taxon>Idiomarina</taxon>
    </lineage>
</organism>
<dbReference type="RefSeq" id="WP_126779669.1">
    <property type="nucleotide sequence ID" value="NZ_PIQC01000001.1"/>
</dbReference>
<dbReference type="InterPro" id="IPR029058">
    <property type="entry name" value="AB_hydrolase_fold"/>
</dbReference>
<name>A0A432Z5M5_9GAMM</name>
<dbReference type="AlphaFoldDB" id="A0A432Z5M5"/>
<dbReference type="EMBL" id="PIQC01000001">
    <property type="protein sequence ID" value="RUO73190.1"/>
    <property type="molecule type" value="Genomic_DNA"/>
</dbReference>
<protein>
    <recommendedName>
        <fullName evidence="1">Serine aminopeptidase S33 domain-containing protein</fullName>
    </recommendedName>
</protein>
<comment type="caution">
    <text evidence="2">The sequence shown here is derived from an EMBL/GenBank/DDBJ whole genome shotgun (WGS) entry which is preliminary data.</text>
</comment>
<dbReference type="SUPFAM" id="SSF53474">
    <property type="entry name" value="alpha/beta-Hydrolases"/>
    <property type="match status" value="1"/>
</dbReference>
<dbReference type="PANTHER" id="PTHR42886:SF29">
    <property type="entry name" value="PUMMELIG, ISOFORM A"/>
    <property type="match status" value="1"/>
</dbReference>
<proteinExistence type="predicted"/>
<accession>A0A432Z5M5</accession>
<dbReference type="Gene3D" id="3.40.50.1820">
    <property type="entry name" value="alpha/beta hydrolase"/>
    <property type="match status" value="1"/>
</dbReference>